<dbReference type="Pfam" id="PF01368">
    <property type="entry name" value="DHH"/>
    <property type="match status" value="1"/>
</dbReference>
<evidence type="ECO:0000313" key="3">
    <source>
        <dbReference type="EMBL" id="KAL1311130.1"/>
    </source>
</evidence>
<organism evidence="3 4">
    <name type="scientific">Neodothiora populina</name>
    <dbReference type="NCBI Taxonomy" id="2781224"/>
    <lineage>
        <taxon>Eukaryota</taxon>
        <taxon>Fungi</taxon>
        <taxon>Dikarya</taxon>
        <taxon>Ascomycota</taxon>
        <taxon>Pezizomycotina</taxon>
        <taxon>Dothideomycetes</taxon>
        <taxon>Dothideomycetidae</taxon>
        <taxon>Dothideales</taxon>
        <taxon>Dothioraceae</taxon>
        <taxon>Neodothiora</taxon>
    </lineage>
</organism>
<comment type="caution">
    <text evidence="3">The sequence shown here is derived from an EMBL/GenBank/DDBJ whole genome shotgun (WGS) entry which is preliminary data.</text>
</comment>
<name>A0ABR3PNJ8_9PEZI</name>
<dbReference type="InterPro" id="IPR038763">
    <property type="entry name" value="DHH_sf"/>
</dbReference>
<proteinExistence type="predicted"/>
<evidence type="ECO:0000259" key="2">
    <source>
        <dbReference type="Pfam" id="PF01368"/>
    </source>
</evidence>
<feature type="domain" description="DDH" evidence="2">
    <location>
        <begin position="68"/>
        <end position="186"/>
    </location>
</feature>
<feature type="compositionally biased region" description="Polar residues" evidence="1">
    <location>
        <begin position="444"/>
        <end position="461"/>
    </location>
</feature>
<feature type="compositionally biased region" description="Basic and acidic residues" evidence="1">
    <location>
        <begin position="377"/>
        <end position="393"/>
    </location>
</feature>
<evidence type="ECO:0000256" key="1">
    <source>
        <dbReference type="SAM" id="MobiDB-lite"/>
    </source>
</evidence>
<gene>
    <name evidence="3" type="ORF">AAFC00_001332</name>
</gene>
<dbReference type="Proteomes" id="UP001562354">
    <property type="component" value="Unassembled WGS sequence"/>
</dbReference>
<dbReference type="SUPFAM" id="SSF64182">
    <property type="entry name" value="DHH phosphoesterases"/>
    <property type="match status" value="1"/>
</dbReference>
<feature type="region of interest" description="Disordered" evidence="1">
    <location>
        <begin position="374"/>
        <end position="393"/>
    </location>
</feature>
<feature type="region of interest" description="Disordered" evidence="1">
    <location>
        <begin position="435"/>
        <end position="479"/>
    </location>
</feature>
<dbReference type="GeneID" id="95975035"/>
<protein>
    <recommendedName>
        <fullName evidence="2">DDH domain-containing protein</fullName>
    </recommendedName>
</protein>
<dbReference type="InterPro" id="IPR051673">
    <property type="entry name" value="SSDNA_exonuclease_RecJ"/>
</dbReference>
<dbReference type="EMBL" id="JBFMKM010000003">
    <property type="protein sequence ID" value="KAL1311130.1"/>
    <property type="molecule type" value="Genomic_DNA"/>
</dbReference>
<dbReference type="PANTHER" id="PTHR30255:SF2">
    <property type="entry name" value="SINGLE-STRANDED-DNA-SPECIFIC EXONUCLEASE RECJ"/>
    <property type="match status" value="1"/>
</dbReference>
<feature type="region of interest" description="Disordered" evidence="1">
    <location>
        <begin position="1"/>
        <end position="28"/>
    </location>
</feature>
<reference evidence="3 4" key="1">
    <citation type="submission" date="2024-07" db="EMBL/GenBank/DDBJ databases">
        <title>Draft sequence of the Neodothiora populina.</title>
        <authorList>
            <person name="Drown D.D."/>
            <person name="Schuette U.S."/>
            <person name="Buechlein A.B."/>
            <person name="Rusch D.R."/>
            <person name="Winton L.W."/>
            <person name="Adams G.A."/>
        </authorList>
    </citation>
    <scope>NUCLEOTIDE SEQUENCE [LARGE SCALE GENOMIC DNA]</scope>
    <source>
        <strain evidence="3 4">CPC 39397</strain>
    </source>
</reference>
<dbReference type="RefSeq" id="XP_069203979.1">
    <property type="nucleotide sequence ID" value="XM_069340509.1"/>
</dbReference>
<dbReference type="InterPro" id="IPR001667">
    <property type="entry name" value="DDH_dom"/>
</dbReference>
<dbReference type="PANTHER" id="PTHR30255">
    <property type="entry name" value="SINGLE-STRANDED-DNA-SPECIFIC EXONUCLEASE RECJ"/>
    <property type="match status" value="1"/>
</dbReference>
<sequence length="479" mass="52612">MKQKDRAPDSKQITGPSKRARAEQDVPEYHLTPSFRDVNGDIIWPAPEDQVKLARNIITRCAEAQKRTLIVPDKDADGLSSGVILKRTLELLGLPSELIDIHLISKGNNVHSDDERERMDAKSPEYVFVLDQGSRKSAPIIDRPHEGLVIDHHHATEDDFPENANFVTACNSPPVATSALLTYHICHPLHPDVGERCSWLCVVGTHGDLGNTLKWEPPFPEMKATFKRFTKKTLNEVVSYINAPRRTATYDVSSAWDALASASEPSDVLKHPRLLAARHEVNAEVERCTHAPPKFSADGKVAVLRISSEAQVHPVIATRWAGFLQSKALEIVMVANEGYLPGKVNFSCRIARCARSRDPAVNIIQSLKAYAGPAIKTEGDQEETKTGTDESNRPLIERLGDNFARGHVQASGGIVDVAEFEELMSLMRVGEKASKAEGRAGAGATQSSPKKAIANQKNTLMNYFGNAKSPTKKRSNETS</sequence>
<keyword evidence="4" id="KW-1185">Reference proteome</keyword>
<evidence type="ECO:0000313" key="4">
    <source>
        <dbReference type="Proteomes" id="UP001562354"/>
    </source>
</evidence>
<accession>A0ABR3PNJ8</accession>
<dbReference type="Gene3D" id="3.90.1640.30">
    <property type="match status" value="1"/>
</dbReference>